<dbReference type="PANTHER" id="PTHR30535:SF34">
    <property type="entry name" value="MOLYBDATE-BINDING PROTEIN MOLA"/>
    <property type="match status" value="1"/>
</dbReference>
<dbReference type="Pfam" id="PF01497">
    <property type="entry name" value="Peripla_BP_2"/>
    <property type="match status" value="1"/>
</dbReference>
<protein>
    <submittedName>
        <fullName evidence="2">Substrate-binding protein</fullName>
    </submittedName>
</protein>
<organism evidence="2 3">
    <name type="scientific">Methanococcoides vulcani</name>
    <dbReference type="NCBI Taxonomy" id="1353158"/>
    <lineage>
        <taxon>Archaea</taxon>
        <taxon>Methanobacteriati</taxon>
        <taxon>Methanobacteriota</taxon>
        <taxon>Stenosarchaea group</taxon>
        <taxon>Methanomicrobia</taxon>
        <taxon>Methanosarcinales</taxon>
        <taxon>Methanosarcinaceae</taxon>
        <taxon>Methanococcoides</taxon>
    </lineage>
</organism>
<dbReference type="RefSeq" id="WP_091690848.1">
    <property type="nucleotide sequence ID" value="NZ_CAAGSJ010000001.1"/>
</dbReference>
<dbReference type="Proteomes" id="UP000243338">
    <property type="component" value="Unassembled WGS sequence"/>
</dbReference>
<evidence type="ECO:0000259" key="1">
    <source>
        <dbReference type="PROSITE" id="PS50983"/>
    </source>
</evidence>
<dbReference type="EMBL" id="FOHQ01000009">
    <property type="protein sequence ID" value="SET10806.1"/>
    <property type="molecule type" value="Genomic_DNA"/>
</dbReference>
<evidence type="ECO:0000313" key="3">
    <source>
        <dbReference type="Proteomes" id="UP000243338"/>
    </source>
</evidence>
<dbReference type="PANTHER" id="PTHR30535">
    <property type="entry name" value="VITAMIN B12-BINDING PROTEIN"/>
    <property type="match status" value="1"/>
</dbReference>
<dbReference type="PROSITE" id="PS50983">
    <property type="entry name" value="FE_B12_PBP"/>
    <property type="match status" value="1"/>
</dbReference>
<dbReference type="AlphaFoldDB" id="A0A1I0BV55"/>
<name>A0A1I0BV55_9EURY</name>
<dbReference type="STRING" id="1353158.SAMN04488587_2364"/>
<keyword evidence="3" id="KW-1185">Reference proteome</keyword>
<sequence>MFRNKILMKVLLALLVISTTFVLFTSPVAAYDNELPCDTNKDATLTKEELSTAICEYMLGNETNSLDDVGDASYIYSFWNGEPLTINDHYNDREVKLYRPVERIALASTPSVRIVASLNAADKIVGVYQNIIDDNGLIVTKAYPEIRNQPAIGGGSSPNAEAILAVEPDVVFYSASSNAAVLEGNTGIPVVALSATFGLEFGETNGAYNVWQLAGQILGKEERAQHLSEYSQDKIETISDISSTLPVENVKNAYIATGGNNDIIKCAPTYYSLDIAGGNNLAEGLPSSWGSATVTKEQIVLWNPDVIFIRYYTIGQTLTKDTVNNDPALAGINAVQNSSVYYIRGSSNGMDPAIAIADANRMAKQMYPDLFVDLDVEAEGNSIYNEFYNEDGLYTQMLEDFGVFERWD</sequence>
<dbReference type="Gene3D" id="3.40.50.1980">
    <property type="entry name" value="Nitrogenase molybdenum iron protein domain"/>
    <property type="match status" value="2"/>
</dbReference>
<dbReference type="InterPro" id="IPR050902">
    <property type="entry name" value="ABC_Transporter_SBP"/>
</dbReference>
<proteinExistence type="predicted"/>
<feature type="domain" description="Fe/B12 periplasmic-binding" evidence="1">
    <location>
        <begin position="103"/>
        <end position="370"/>
    </location>
</feature>
<dbReference type="OrthoDB" id="24039at2157"/>
<dbReference type="InterPro" id="IPR002491">
    <property type="entry name" value="ABC_transptr_periplasmic_BD"/>
</dbReference>
<dbReference type="SUPFAM" id="SSF53807">
    <property type="entry name" value="Helical backbone' metal receptor"/>
    <property type="match status" value="1"/>
</dbReference>
<reference evidence="3" key="1">
    <citation type="submission" date="2016-10" db="EMBL/GenBank/DDBJ databases">
        <authorList>
            <person name="Varghese N."/>
            <person name="Submissions S."/>
        </authorList>
    </citation>
    <scope>NUCLEOTIDE SEQUENCE [LARGE SCALE GENOMIC DNA]</scope>
    <source>
        <strain evidence="3">SLH 33</strain>
    </source>
</reference>
<gene>
    <name evidence="2" type="ORF">SAMN04488587_2364</name>
</gene>
<evidence type="ECO:0000313" key="2">
    <source>
        <dbReference type="EMBL" id="SET10806.1"/>
    </source>
</evidence>
<accession>A0A1I0BV55</accession>